<keyword evidence="1" id="KW-0812">Transmembrane</keyword>
<organism evidence="2 3">
    <name type="scientific">Peptoniphilus grossensis</name>
    <dbReference type="NCBI Taxonomy" id="1465756"/>
    <lineage>
        <taxon>Bacteria</taxon>
        <taxon>Bacillati</taxon>
        <taxon>Bacillota</taxon>
        <taxon>Tissierellia</taxon>
        <taxon>Tissierellales</taxon>
        <taxon>Peptoniphilaceae</taxon>
        <taxon>Peptoniphilus</taxon>
    </lineage>
</organism>
<sequence length="84" mass="10246">MNFYFIIKSIAYVILEFLYGYKLEKSKLCKRKNFYLLSLLVLILELLKIKYYRSDFWDRQSIGFLIGYNLYFFIKVKTKKTSLS</sequence>
<feature type="transmembrane region" description="Helical" evidence="1">
    <location>
        <begin position="34"/>
        <end position="51"/>
    </location>
</feature>
<evidence type="ECO:0000313" key="3">
    <source>
        <dbReference type="Proteomes" id="UP001328425"/>
    </source>
</evidence>
<comment type="caution">
    <text evidence="2">The sequence shown here is derived from an EMBL/GenBank/DDBJ whole genome shotgun (WGS) entry which is preliminary data.</text>
</comment>
<dbReference type="Proteomes" id="UP001328425">
    <property type="component" value="Unassembled WGS sequence"/>
</dbReference>
<gene>
    <name evidence="2" type="ORF">PV361_05160</name>
</gene>
<accession>A0ABU7XA02</accession>
<evidence type="ECO:0000313" key="2">
    <source>
        <dbReference type="EMBL" id="MEF3318088.1"/>
    </source>
</evidence>
<dbReference type="EMBL" id="JARBCY010000032">
    <property type="protein sequence ID" value="MEF3318088.1"/>
    <property type="molecule type" value="Genomic_DNA"/>
</dbReference>
<keyword evidence="1" id="KW-1133">Transmembrane helix</keyword>
<dbReference type="RefSeq" id="WP_332087235.1">
    <property type="nucleotide sequence ID" value="NZ_JARBCY010000032.1"/>
</dbReference>
<evidence type="ECO:0000256" key="1">
    <source>
        <dbReference type="SAM" id="Phobius"/>
    </source>
</evidence>
<keyword evidence="1" id="KW-0472">Membrane</keyword>
<feature type="transmembrane region" description="Helical" evidence="1">
    <location>
        <begin position="6"/>
        <end position="22"/>
    </location>
</feature>
<keyword evidence="3" id="KW-1185">Reference proteome</keyword>
<protein>
    <recommendedName>
        <fullName evidence="4">VanZ-like domain-containing protein</fullName>
    </recommendedName>
</protein>
<reference evidence="2 3" key="1">
    <citation type="submission" date="2022-11" db="EMBL/GenBank/DDBJ databases">
        <title>The First Case of Preauricular Fistular Abscess Caused by Peptoniphilus grossensis.</title>
        <authorList>
            <person name="Byun J.-H."/>
        </authorList>
    </citation>
    <scope>NUCLEOTIDE SEQUENCE [LARGE SCALE GENOMIC DNA]</scope>
    <source>
        <strain evidence="2 3">GYB008</strain>
    </source>
</reference>
<proteinExistence type="predicted"/>
<name>A0ABU7XA02_9FIRM</name>
<feature type="transmembrane region" description="Helical" evidence="1">
    <location>
        <begin position="57"/>
        <end position="74"/>
    </location>
</feature>
<evidence type="ECO:0008006" key="4">
    <source>
        <dbReference type="Google" id="ProtNLM"/>
    </source>
</evidence>